<sequence>MCSGDSHYIFNNLWSHKMVKWKAGDAVEYGYRVEGGITYNHGVVLPYGGGLTLYVLSDLDCEIHTFRRLKNGEYILATEKKDDPKQRLWMRKLAKSKVDTDWTLAEFMENPNDNWVENKWMEYNQ</sequence>
<evidence type="ECO:0000313" key="1">
    <source>
        <dbReference type="EMBL" id="CAB4137384.1"/>
    </source>
</evidence>
<evidence type="ECO:0000313" key="3">
    <source>
        <dbReference type="EMBL" id="CAB4166481.1"/>
    </source>
</evidence>
<gene>
    <name evidence="1" type="ORF">UFOVP322_35</name>
    <name evidence="2" type="ORF">UFOVP771_33</name>
    <name evidence="3" type="ORF">UFOVP850_33</name>
</gene>
<reference evidence="3" key="1">
    <citation type="submission" date="2020-04" db="EMBL/GenBank/DDBJ databases">
        <authorList>
            <person name="Chiriac C."/>
            <person name="Salcher M."/>
            <person name="Ghai R."/>
            <person name="Kavagutti S V."/>
        </authorList>
    </citation>
    <scope>NUCLEOTIDE SEQUENCE</scope>
</reference>
<dbReference type="EMBL" id="LR796701">
    <property type="protein sequence ID" value="CAB4161073.1"/>
    <property type="molecule type" value="Genomic_DNA"/>
</dbReference>
<dbReference type="EMBL" id="LR796796">
    <property type="protein sequence ID" value="CAB4166481.1"/>
    <property type="molecule type" value="Genomic_DNA"/>
</dbReference>
<proteinExistence type="predicted"/>
<protein>
    <submittedName>
        <fullName evidence="3">Uncharacterized protein</fullName>
    </submittedName>
</protein>
<organism evidence="3">
    <name type="scientific">uncultured Caudovirales phage</name>
    <dbReference type="NCBI Taxonomy" id="2100421"/>
    <lineage>
        <taxon>Viruses</taxon>
        <taxon>Duplodnaviria</taxon>
        <taxon>Heunggongvirae</taxon>
        <taxon>Uroviricota</taxon>
        <taxon>Caudoviricetes</taxon>
        <taxon>Peduoviridae</taxon>
        <taxon>Maltschvirus</taxon>
        <taxon>Maltschvirus maltsch</taxon>
    </lineage>
</organism>
<dbReference type="EMBL" id="LR796330">
    <property type="protein sequence ID" value="CAB4137384.1"/>
    <property type="molecule type" value="Genomic_DNA"/>
</dbReference>
<evidence type="ECO:0000313" key="2">
    <source>
        <dbReference type="EMBL" id="CAB4161073.1"/>
    </source>
</evidence>
<accession>A0A6J5PAP1</accession>
<name>A0A6J5PAP1_9CAUD</name>